<dbReference type="RefSeq" id="WP_183965122.1">
    <property type="nucleotide sequence ID" value="NZ_BAABEW010000017.1"/>
</dbReference>
<dbReference type="PANTHER" id="PTHR30483:SF6">
    <property type="entry name" value="PERIPLASMIC BINDING PROTEIN OF ABC TRANSPORTER FOR NATURAL AMINO ACIDS"/>
    <property type="match status" value="1"/>
</dbReference>
<dbReference type="InterPro" id="IPR006311">
    <property type="entry name" value="TAT_signal"/>
</dbReference>
<evidence type="ECO:0000313" key="6">
    <source>
        <dbReference type="Proteomes" id="UP000532440"/>
    </source>
</evidence>
<evidence type="ECO:0000313" key="5">
    <source>
        <dbReference type="EMBL" id="MBB5271126.1"/>
    </source>
</evidence>
<proteinExistence type="inferred from homology"/>
<dbReference type="Proteomes" id="UP000532440">
    <property type="component" value="Unassembled WGS sequence"/>
</dbReference>
<comment type="similarity">
    <text evidence="1">Belongs to the leucine-binding protein family.</text>
</comment>
<feature type="domain" description="Leucine-binding protein" evidence="4">
    <location>
        <begin position="44"/>
        <end position="379"/>
    </location>
</feature>
<dbReference type="Gene3D" id="3.40.50.2300">
    <property type="match status" value="2"/>
</dbReference>
<feature type="signal peptide" evidence="3">
    <location>
        <begin position="1"/>
        <end position="33"/>
    </location>
</feature>
<dbReference type="Pfam" id="PF13458">
    <property type="entry name" value="Peripla_BP_6"/>
    <property type="match status" value="1"/>
</dbReference>
<dbReference type="InterPro" id="IPR028082">
    <property type="entry name" value="Peripla_BP_I"/>
</dbReference>
<dbReference type="InterPro" id="IPR028081">
    <property type="entry name" value="Leu-bd"/>
</dbReference>
<evidence type="ECO:0000256" key="2">
    <source>
        <dbReference type="ARBA" id="ARBA00022729"/>
    </source>
</evidence>
<accession>A0A7W8HFM1</accession>
<comment type="caution">
    <text evidence="5">The sequence shown here is derived from an EMBL/GenBank/DDBJ whole genome shotgun (WGS) entry which is preliminary data.</text>
</comment>
<dbReference type="AlphaFoldDB" id="A0A7W8HFM1"/>
<keyword evidence="6" id="KW-1185">Reference proteome</keyword>
<dbReference type="PANTHER" id="PTHR30483">
    <property type="entry name" value="LEUCINE-SPECIFIC-BINDING PROTEIN"/>
    <property type="match status" value="1"/>
</dbReference>
<evidence type="ECO:0000256" key="1">
    <source>
        <dbReference type="ARBA" id="ARBA00010062"/>
    </source>
</evidence>
<dbReference type="CDD" id="cd06327">
    <property type="entry name" value="PBP1_SBP-like"/>
    <property type="match status" value="1"/>
</dbReference>
<name>A0A7W8HFM1_9BURK</name>
<dbReference type="InterPro" id="IPR051010">
    <property type="entry name" value="BCAA_transport"/>
</dbReference>
<evidence type="ECO:0000256" key="3">
    <source>
        <dbReference type="SAM" id="SignalP"/>
    </source>
</evidence>
<evidence type="ECO:0000259" key="4">
    <source>
        <dbReference type="Pfam" id="PF13458"/>
    </source>
</evidence>
<keyword evidence="2 3" id="KW-0732">Signal</keyword>
<dbReference type="PROSITE" id="PS51318">
    <property type="entry name" value="TAT"/>
    <property type="match status" value="1"/>
</dbReference>
<protein>
    <submittedName>
        <fullName evidence="5">Branched-chain amino acid transport system substrate-binding protein</fullName>
    </submittedName>
</protein>
<sequence length="416" mass="45469">MHRPTSRPGLLRRTSAAVALALATAFPAQQALAQPAPKISDGVVKMGLLLDMSSLYEDVAGNGTVTAVKMAIEDFGGKVLGMPIEVLVADHQNKPDLSAAKAREWFDTMKVDMIGDVAASATALSAVEVARQKNKVIIMSGPGTSRLTNENCTPVSVHYTWDTYALAAVTGRGVVKTGGDSWFFLTVDYAFGHSLEKDASDIIKADGGKVLGSVRFPLNTQDFSSYMLQAQASKAKVIGLATAGGDTINAIKSANEFGITKNQKLAGLLVFVNDVHALGLEVTKGMQLTEGFYWDMNDETRKFSKRFFEKMKKMPNMLQVGSYSSTLHYLNAVKATGTDDTEAVMKWMKSNPINDVFVKNGRIREDGRMMRDMYLFEVKQPAESKYPWDYYKLKATIPAEQAFMPVSKSVCPLLKK</sequence>
<reference evidence="5 6" key="1">
    <citation type="submission" date="2020-08" db="EMBL/GenBank/DDBJ databases">
        <title>Genomic Encyclopedia of Type Strains, Phase IV (KMG-IV): sequencing the most valuable type-strain genomes for metagenomic binning, comparative biology and taxonomic classification.</title>
        <authorList>
            <person name="Goeker M."/>
        </authorList>
    </citation>
    <scope>NUCLEOTIDE SEQUENCE [LARGE SCALE GENOMIC DNA]</scope>
    <source>
        <strain evidence="5 6">DSM 29781</strain>
    </source>
</reference>
<feature type="chain" id="PRO_5031238685" evidence="3">
    <location>
        <begin position="34"/>
        <end position="416"/>
    </location>
</feature>
<organism evidence="5 6">
    <name type="scientific">Quisquiliibacterium transsilvanicum</name>
    <dbReference type="NCBI Taxonomy" id="1549638"/>
    <lineage>
        <taxon>Bacteria</taxon>
        <taxon>Pseudomonadati</taxon>
        <taxon>Pseudomonadota</taxon>
        <taxon>Betaproteobacteria</taxon>
        <taxon>Burkholderiales</taxon>
        <taxon>Burkholderiaceae</taxon>
        <taxon>Quisquiliibacterium</taxon>
    </lineage>
</organism>
<gene>
    <name evidence="5" type="ORF">HNQ70_001130</name>
</gene>
<dbReference type="EMBL" id="JACHGB010000002">
    <property type="protein sequence ID" value="MBB5271126.1"/>
    <property type="molecule type" value="Genomic_DNA"/>
</dbReference>
<dbReference type="SUPFAM" id="SSF53822">
    <property type="entry name" value="Periplasmic binding protein-like I"/>
    <property type="match status" value="1"/>
</dbReference>